<evidence type="ECO:0000313" key="2">
    <source>
        <dbReference type="EMBL" id="SIS22184.1"/>
    </source>
</evidence>
<dbReference type="EMBL" id="FTNT01000014">
    <property type="protein sequence ID" value="SIS22184.1"/>
    <property type="molecule type" value="Genomic_DNA"/>
</dbReference>
<feature type="compositionally biased region" description="Basic and acidic residues" evidence="1">
    <location>
        <begin position="1"/>
        <end position="14"/>
    </location>
</feature>
<dbReference type="InterPro" id="IPR009061">
    <property type="entry name" value="DNA-bd_dom_put_sf"/>
</dbReference>
<dbReference type="SUPFAM" id="SSF46955">
    <property type="entry name" value="Putative DNA-binding domain"/>
    <property type="match status" value="1"/>
</dbReference>
<name>A0A1N7HBC5_9NOCA</name>
<gene>
    <name evidence="2" type="ORF">SAMN05445060_3919</name>
</gene>
<evidence type="ECO:0000313" key="3">
    <source>
        <dbReference type="Proteomes" id="UP000186218"/>
    </source>
</evidence>
<organism evidence="2 3">
    <name type="scientific">Williamsia sterculiae</name>
    <dbReference type="NCBI Taxonomy" id="1344003"/>
    <lineage>
        <taxon>Bacteria</taxon>
        <taxon>Bacillati</taxon>
        <taxon>Actinomycetota</taxon>
        <taxon>Actinomycetes</taxon>
        <taxon>Mycobacteriales</taxon>
        <taxon>Nocardiaceae</taxon>
        <taxon>Williamsia</taxon>
    </lineage>
</organism>
<feature type="region of interest" description="Disordered" evidence="1">
    <location>
        <begin position="1"/>
        <end position="20"/>
    </location>
</feature>
<evidence type="ECO:0008006" key="4">
    <source>
        <dbReference type="Google" id="ProtNLM"/>
    </source>
</evidence>
<sequence>MPSIHEARREEEKPPLPVLATPPQVAEYLRTSVAALSQDRYHRKGIPYVKYGSRVLYRWADVQEYVNNNTVDPGAA</sequence>
<dbReference type="STRING" id="1344003.SAMN05445060_3919"/>
<proteinExistence type="predicted"/>
<dbReference type="AlphaFoldDB" id="A0A1N7HBC5"/>
<protein>
    <recommendedName>
        <fullName evidence="4">Helix-turn-helix domain-containing protein</fullName>
    </recommendedName>
</protein>
<evidence type="ECO:0000256" key="1">
    <source>
        <dbReference type="SAM" id="MobiDB-lite"/>
    </source>
</evidence>
<keyword evidence="3" id="KW-1185">Reference proteome</keyword>
<accession>A0A1N7HBC5</accession>
<reference evidence="2 3" key="1">
    <citation type="submission" date="2017-01" db="EMBL/GenBank/DDBJ databases">
        <authorList>
            <person name="Mah S.A."/>
            <person name="Swanson W.J."/>
            <person name="Moy G.W."/>
            <person name="Vacquier V.D."/>
        </authorList>
    </citation>
    <scope>NUCLEOTIDE SEQUENCE [LARGE SCALE GENOMIC DNA]</scope>
    <source>
        <strain evidence="2 3">CPCC 203464</strain>
    </source>
</reference>
<dbReference type="Proteomes" id="UP000186218">
    <property type="component" value="Unassembled WGS sequence"/>
</dbReference>